<keyword evidence="2" id="KW-1185">Reference proteome</keyword>
<reference evidence="1 2" key="1">
    <citation type="journal article" date="2021" name="Commun. Biol.">
        <title>Genomic insights into the host specific adaptation of the Pneumocystis genus.</title>
        <authorList>
            <person name="Cisse O.H."/>
            <person name="Ma L."/>
            <person name="Dekker J.P."/>
            <person name="Khil P.P."/>
            <person name="Youn J.-H."/>
            <person name="Brenchley J.M."/>
            <person name="Blair R."/>
            <person name="Pahar B."/>
            <person name="Chabe M."/>
            <person name="Van Rompay K.K.A."/>
            <person name="Keesler R."/>
            <person name="Sukura A."/>
            <person name="Hirsch V."/>
            <person name="Kutty G."/>
            <person name="Liu Y."/>
            <person name="Peng L."/>
            <person name="Chen J."/>
            <person name="Song J."/>
            <person name="Weissenbacher-Lang C."/>
            <person name="Xu J."/>
            <person name="Upham N.S."/>
            <person name="Stajich J.E."/>
            <person name="Cuomo C.A."/>
            <person name="Cushion M.T."/>
            <person name="Kovacs J.A."/>
        </authorList>
    </citation>
    <scope>NUCLEOTIDE SEQUENCE [LARGE SCALE GENOMIC DNA]</scope>
    <source>
        <strain evidence="1 2">RABM</strain>
    </source>
</reference>
<proteinExistence type="predicted"/>
<protein>
    <submittedName>
        <fullName evidence="1">Uncharacterized protein</fullName>
    </submittedName>
</protein>
<comment type="caution">
    <text evidence="1">The sequence shown here is derived from an EMBL/GenBank/DDBJ whole genome shotgun (WGS) entry which is preliminary data.</text>
</comment>
<accession>A0ACB7CF58</accession>
<dbReference type="Proteomes" id="UP000768646">
    <property type="component" value="Unassembled WGS sequence"/>
</dbReference>
<organism evidence="1 2">
    <name type="scientific">Pneumocystis oryctolagi</name>
    <dbReference type="NCBI Taxonomy" id="42067"/>
    <lineage>
        <taxon>Eukaryota</taxon>
        <taxon>Fungi</taxon>
        <taxon>Dikarya</taxon>
        <taxon>Ascomycota</taxon>
        <taxon>Taphrinomycotina</taxon>
        <taxon>Pneumocystomycetes</taxon>
        <taxon>Pneumocystaceae</taxon>
        <taxon>Pneumocystis</taxon>
    </lineage>
</organism>
<evidence type="ECO:0000313" key="2">
    <source>
        <dbReference type="Proteomes" id="UP000768646"/>
    </source>
</evidence>
<gene>
    <name evidence="1" type="ORF">PORY_000387</name>
</gene>
<evidence type="ECO:0000313" key="1">
    <source>
        <dbReference type="EMBL" id="KAG4306399.1"/>
    </source>
</evidence>
<name>A0ACB7CF58_9ASCO</name>
<sequence length="346" mass="39127">MQKWLDIISENPILVQDQELVYFTEGCFGYSPTIQKDKPASGLKRKAIKMQGPPPDDTPELSNLRPIVKKFYRQTNESSIKLEKVIKALRNLSASKDDLGIKFSTIADIENHPGMANAFRRLGKTIQTIGHSYLTQANTKAVILIDTFSYASSDAFVVKETLTNRQILIKELLSAQASSRSKLSIVTRLKSSASIKSEKVNEVLASLEETRSYEQNLNVKLTKITTNLLQEGRQWIKRTSDDIKSALKKYTKRQIEYERRLLAVLESARPDIRNIDHTGGLSRLGREFTRTKNRNDINSSQTSQGDAWSGIQRQKSRKESDPHFPKKSDNILDARNAFAILGTKIN</sequence>
<dbReference type="EMBL" id="JABTEG010000001">
    <property type="protein sequence ID" value="KAG4306399.1"/>
    <property type="molecule type" value="Genomic_DNA"/>
</dbReference>